<evidence type="ECO:0000313" key="2">
    <source>
        <dbReference type="Proteomes" id="UP000296374"/>
    </source>
</evidence>
<gene>
    <name evidence="1" type="ORF">E4191_03585</name>
</gene>
<dbReference type="AlphaFoldDB" id="A0A4P7HIH6"/>
<organism evidence="1 2">
    <name type="scientific">Paracoccus liaowanqingii</name>
    <dbReference type="NCBI Taxonomy" id="2560053"/>
    <lineage>
        <taxon>Bacteria</taxon>
        <taxon>Pseudomonadati</taxon>
        <taxon>Pseudomonadota</taxon>
        <taxon>Alphaproteobacteria</taxon>
        <taxon>Rhodobacterales</taxon>
        <taxon>Paracoccaceae</taxon>
        <taxon>Paracoccus</taxon>
    </lineage>
</organism>
<reference evidence="2" key="1">
    <citation type="submission" date="2019-03" db="EMBL/GenBank/DDBJ databases">
        <authorList>
            <person name="Li J."/>
        </authorList>
    </citation>
    <scope>NUCLEOTIDE SEQUENCE [LARGE SCALE GENOMIC DNA]</scope>
    <source>
        <strain evidence="2">2251</strain>
    </source>
</reference>
<accession>A0A4P7HIH6</accession>
<dbReference type="EMBL" id="CP038439">
    <property type="protein sequence ID" value="QBX33899.1"/>
    <property type="molecule type" value="Genomic_DNA"/>
</dbReference>
<dbReference type="KEGG" id="plia:E4191_03585"/>
<protein>
    <submittedName>
        <fullName evidence="1">FAD-binding oxidoreductase</fullName>
    </submittedName>
</protein>
<dbReference type="Proteomes" id="UP000296374">
    <property type="component" value="Chromosome"/>
</dbReference>
<evidence type="ECO:0000313" key="1">
    <source>
        <dbReference type="EMBL" id="QBX33899.1"/>
    </source>
</evidence>
<name>A0A4P7HIH6_9RHOB</name>
<dbReference type="RefSeq" id="WP_135312193.1">
    <property type="nucleotide sequence ID" value="NZ_CP038439.1"/>
</dbReference>
<proteinExistence type="predicted"/>
<dbReference type="InterPro" id="IPR036188">
    <property type="entry name" value="FAD/NAD-bd_sf"/>
</dbReference>
<sequence length="83" mass="8995">MAFSLGGFFAMTAERYLHLNQVSPNVMVAMGCNGRGVAMALVMGKVLADWASGTAPQPIPFHLMKKPAVMATVVWSWLRDALK</sequence>
<dbReference type="Gene3D" id="3.50.50.60">
    <property type="entry name" value="FAD/NAD(P)-binding domain"/>
    <property type="match status" value="1"/>
</dbReference>